<keyword evidence="5" id="KW-0539">Nucleus</keyword>
<evidence type="ECO:0008006" key="10">
    <source>
        <dbReference type="Google" id="ProtNLM"/>
    </source>
</evidence>
<evidence type="ECO:0000313" key="8">
    <source>
        <dbReference type="EMBL" id="OAY29491.1"/>
    </source>
</evidence>
<dbReference type="PROSITE" id="PS50090">
    <property type="entry name" value="MYB_LIKE"/>
    <property type="match status" value="2"/>
</dbReference>
<evidence type="ECO:0000259" key="7">
    <source>
        <dbReference type="PROSITE" id="PS51294"/>
    </source>
</evidence>
<dbReference type="InterPro" id="IPR009057">
    <property type="entry name" value="Homeodomain-like_sf"/>
</dbReference>
<dbReference type="GO" id="GO:0000981">
    <property type="term" value="F:DNA-binding transcription factor activity, RNA polymerase II-specific"/>
    <property type="evidence" value="ECO:0000318"/>
    <property type="project" value="GO_Central"/>
</dbReference>
<protein>
    <recommendedName>
        <fullName evidence="10">MYB family protein</fullName>
    </recommendedName>
</protein>
<organism evidence="8 9">
    <name type="scientific">Manihot esculenta</name>
    <name type="common">Cassava</name>
    <name type="synonym">Jatropha manihot</name>
    <dbReference type="NCBI Taxonomy" id="3983"/>
    <lineage>
        <taxon>Eukaryota</taxon>
        <taxon>Viridiplantae</taxon>
        <taxon>Streptophyta</taxon>
        <taxon>Embryophyta</taxon>
        <taxon>Tracheophyta</taxon>
        <taxon>Spermatophyta</taxon>
        <taxon>Magnoliopsida</taxon>
        <taxon>eudicotyledons</taxon>
        <taxon>Gunneridae</taxon>
        <taxon>Pentapetalae</taxon>
        <taxon>rosids</taxon>
        <taxon>fabids</taxon>
        <taxon>Malpighiales</taxon>
        <taxon>Euphorbiaceae</taxon>
        <taxon>Crotonoideae</taxon>
        <taxon>Manihoteae</taxon>
        <taxon>Manihot</taxon>
    </lineage>
</organism>
<keyword evidence="4" id="KW-0238">DNA-binding</keyword>
<feature type="domain" description="Myb-like" evidence="6">
    <location>
        <begin position="207"/>
        <end position="258"/>
    </location>
</feature>
<dbReference type="AlphaFoldDB" id="A0A2C9UG32"/>
<name>A0A2C9UG32_MANES</name>
<dbReference type="Proteomes" id="UP000091857">
    <property type="component" value="Chromosome 15"/>
</dbReference>
<dbReference type="Gene3D" id="1.10.10.60">
    <property type="entry name" value="Homeodomain-like"/>
    <property type="match status" value="2"/>
</dbReference>
<proteinExistence type="predicted"/>
<keyword evidence="2" id="KW-0677">Repeat</keyword>
<feature type="domain" description="HTH myb-type" evidence="7">
    <location>
        <begin position="263"/>
        <end position="313"/>
    </location>
</feature>
<reference evidence="9" key="1">
    <citation type="journal article" date="2016" name="Nat. Biotechnol.">
        <title>Sequencing wild and cultivated cassava and related species reveals extensive interspecific hybridization and genetic diversity.</title>
        <authorList>
            <person name="Bredeson J.V."/>
            <person name="Lyons J.B."/>
            <person name="Prochnik S.E."/>
            <person name="Wu G.A."/>
            <person name="Ha C.M."/>
            <person name="Edsinger-Gonzales E."/>
            <person name="Grimwood J."/>
            <person name="Schmutz J."/>
            <person name="Rabbi I.Y."/>
            <person name="Egesi C."/>
            <person name="Nauluvula P."/>
            <person name="Lebot V."/>
            <person name="Ndunguru J."/>
            <person name="Mkamilo G."/>
            <person name="Bart R.S."/>
            <person name="Setter T.L."/>
            <person name="Gleadow R.M."/>
            <person name="Kulakow P."/>
            <person name="Ferguson M.E."/>
            <person name="Rounsley S."/>
            <person name="Rokhsar D.S."/>
        </authorList>
    </citation>
    <scope>NUCLEOTIDE SEQUENCE [LARGE SCALE GENOMIC DNA]</scope>
    <source>
        <strain evidence="9">cv. AM560-2</strain>
    </source>
</reference>
<evidence type="ECO:0000259" key="6">
    <source>
        <dbReference type="PROSITE" id="PS50090"/>
    </source>
</evidence>
<dbReference type="EMBL" id="CM004401">
    <property type="protein sequence ID" value="OAY29491.1"/>
    <property type="molecule type" value="Genomic_DNA"/>
</dbReference>
<keyword evidence="3" id="KW-0804">Transcription</keyword>
<dbReference type="FunFam" id="1.10.10.60:FF:000010">
    <property type="entry name" value="Transcriptional activator Myb isoform A"/>
    <property type="match status" value="1"/>
</dbReference>
<dbReference type="PANTHER" id="PTHR45614:SF273">
    <property type="entry name" value="MYB DOMAIN PROTEIN 100-RELATED"/>
    <property type="match status" value="1"/>
</dbReference>
<dbReference type="GO" id="GO:0006355">
    <property type="term" value="P:regulation of DNA-templated transcription"/>
    <property type="evidence" value="ECO:0000318"/>
    <property type="project" value="GO_Central"/>
</dbReference>
<dbReference type="SMART" id="SM00717">
    <property type="entry name" value="SANT"/>
    <property type="match status" value="2"/>
</dbReference>
<feature type="domain" description="Myb-like" evidence="6">
    <location>
        <begin position="259"/>
        <end position="309"/>
    </location>
</feature>
<dbReference type="PANTHER" id="PTHR45614">
    <property type="entry name" value="MYB PROTEIN-RELATED"/>
    <property type="match status" value="1"/>
</dbReference>
<gene>
    <name evidence="8" type="ORF">MANES_15G149100v8</name>
</gene>
<evidence type="ECO:0000256" key="4">
    <source>
        <dbReference type="ARBA" id="ARBA00023125"/>
    </source>
</evidence>
<comment type="subcellular location">
    <subcellularLocation>
        <location evidence="1">Nucleus</location>
    </subcellularLocation>
</comment>
<dbReference type="FunFam" id="1.10.10.60:FF:000381">
    <property type="entry name" value="Transcription factor MYB119"/>
    <property type="match status" value="1"/>
</dbReference>
<dbReference type="Pfam" id="PF13921">
    <property type="entry name" value="Myb_DNA-bind_6"/>
    <property type="match status" value="1"/>
</dbReference>
<dbReference type="InterPro" id="IPR050560">
    <property type="entry name" value="MYB_TF"/>
</dbReference>
<dbReference type="PROSITE" id="PS51294">
    <property type="entry name" value="HTH_MYB"/>
    <property type="match status" value="2"/>
</dbReference>
<keyword evidence="9" id="KW-1185">Reference proteome</keyword>
<dbReference type="SUPFAM" id="SSF46689">
    <property type="entry name" value="Homeodomain-like"/>
    <property type="match status" value="1"/>
</dbReference>
<dbReference type="OMA" id="STESPCW"/>
<dbReference type="CDD" id="cd00167">
    <property type="entry name" value="SANT"/>
    <property type="match status" value="2"/>
</dbReference>
<dbReference type="Gramene" id="Manes.15G149100.1.v8.1">
    <property type="protein sequence ID" value="Manes.15G149100.1.v8.1.CDS"/>
    <property type="gene ID" value="Manes.15G149100.v8.1"/>
</dbReference>
<feature type="domain" description="HTH myb-type" evidence="7">
    <location>
        <begin position="207"/>
        <end position="262"/>
    </location>
</feature>
<dbReference type="SMR" id="A0A2C9UG32"/>
<evidence type="ECO:0000313" key="9">
    <source>
        <dbReference type="Proteomes" id="UP000091857"/>
    </source>
</evidence>
<accession>A0A2C9UG32</accession>
<dbReference type="InterPro" id="IPR001005">
    <property type="entry name" value="SANT/Myb"/>
</dbReference>
<sequence>MELDRKLREEFPYLSSLLSDFPLKHEIESGFSSHEAPFSSNKGLFQSIHHLDHHNLHLPSPFNSQYHLDHFTIEGSSKNPFLGVSATCIDPLEPLPNGFSSDLNAFVSAALLPANGGESGYDHRPLHGSLQRRSFGDYNPQKFDEANDPLGQKLTYHHQSLNMRSMNLAKLPDEVSCITGDNGYGKEADHRKDQRFQIKKDGKVHKKAQIIKGQWTPQEDRMLVHLVKQNGVKKWSQIAKMMEGRVGKQCRERWHNHLRPDIKKDAWTEEEDEILIEAHKEIGNRWAEIAKKLPGRTENTIKNHWNATKRRQFTRRKGKEANSKPTILQCYIKNLTSSSATNHHQENNNPQDYLHKETSVSSADHHHHLLKFPSSSLMHCDHNEGPNKFCVDTNFLFNDSYGFASSSLEEIPCTSVVDESNLEYEISLELYSLMKGAAAPAKEEMDLLEMITQ</sequence>
<dbReference type="GO" id="GO:0000978">
    <property type="term" value="F:RNA polymerase II cis-regulatory region sequence-specific DNA binding"/>
    <property type="evidence" value="ECO:0000318"/>
    <property type="project" value="GO_Central"/>
</dbReference>
<evidence type="ECO:0000256" key="3">
    <source>
        <dbReference type="ARBA" id="ARBA00023015"/>
    </source>
</evidence>
<dbReference type="OrthoDB" id="2143914at2759"/>
<evidence type="ECO:0000256" key="2">
    <source>
        <dbReference type="ARBA" id="ARBA00022737"/>
    </source>
</evidence>
<evidence type="ECO:0000256" key="5">
    <source>
        <dbReference type="ARBA" id="ARBA00023242"/>
    </source>
</evidence>
<evidence type="ECO:0000256" key="1">
    <source>
        <dbReference type="ARBA" id="ARBA00004123"/>
    </source>
</evidence>
<dbReference type="InterPro" id="IPR017930">
    <property type="entry name" value="Myb_dom"/>
</dbReference>
<comment type="caution">
    <text evidence="8">The sequence shown here is derived from an EMBL/GenBank/DDBJ whole genome shotgun (WGS) entry which is preliminary data.</text>
</comment>
<keyword evidence="3" id="KW-0805">Transcription regulation</keyword>
<dbReference type="GO" id="GO:0005634">
    <property type="term" value="C:nucleus"/>
    <property type="evidence" value="ECO:0000318"/>
    <property type="project" value="GO_Central"/>
</dbReference>